<reference evidence="2" key="1">
    <citation type="journal article" date="2019" name="Int. J. Syst. Evol. Microbiol.">
        <title>The Global Catalogue of Microorganisms (GCM) 10K type strain sequencing project: providing services to taxonomists for standard genome sequencing and annotation.</title>
        <authorList>
            <consortium name="The Broad Institute Genomics Platform"/>
            <consortium name="The Broad Institute Genome Sequencing Center for Infectious Disease"/>
            <person name="Wu L."/>
            <person name="Ma J."/>
        </authorList>
    </citation>
    <scope>NUCLEOTIDE SEQUENCE [LARGE SCALE GENOMIC DNA]</scope>
    <source>
        <strain evidence="2">JCM 17938</strain>
    </source>
</reference>
<sequence>MHDMTDTDEILRGVLDEWKAGVDAHEPQRVASHFTEDAIFQGLHPYSVGRQGVADYYESQPLGLSAAYRVLESRRLSDDLVLGYLAVDFSFTDRPTVNVHLSVLVKRIAEDWYVSHYQVSRLA</sequence>
<dbReference type="Gene3D" id="3.10.450.50">
    <property type="match status" value="1"/>
</dbReference>
<gene>
    <name evidence="1" type="ORF">GCM10023195_18530</name>
</gene>
<dbReference type="EMBL" id="BAABHJ010000005">
    <property type="protein sequence ID" value="GAA4605359.1"/>
    <property type="molecule type" value="Genomic_DNA"/>
</dbReference>
<dbReference type="SUPFAM" id="SSF54427">
    <property type="entry name" value="NTF2-like"/>
    <property type="match status" value="1"/>
</dbReference>
<comment type="caution">
    <text evidence="1">The sequence shown here is derived from an EMBL/GenBank/DDBJ whole genome shotgun (WGS) entry which is preliminary data.</text>
</comment>
<evidence type="ECO:0000313" key="2">
    <source>
        <dbReference type="Proteomes" id="UP001500212"/>
    </source>
</evidence>
<organism evidence="1 2">
    <name type="scientific">Actinoallomurus liliacearum</name>
    <dbReference type="NCBI Taxonomy" id="1080073"/>
    <lineage>
        <taxon>Bacteria</taxon>
        <taxon>Bacillati</taxon>
        <taxon>Actinomycetota</taxon>
        <taxon>Actinomycetes</taxon>
        <taxon>Streptosporangiales</taxon>
        <taxon>Thermomonosporaceae</taxon>
        <taxon>Actinoallomurus</taxon>
    </lineage>
</organism>
<evidence type="ECO:0000313" key="1">
    <source>
        <dbReference type="EMBL" id="GAA4605359.1"/>
    </source>
</evidence>
<dbReference type="InterPro" id="IPR032710">
    <property type="entry name" value="NTF2-like_dom_sf"/>
</dbReference>
<proteinExistence type="predicted"/>
<dbReference type="Proteomes" id="UP001500212">
    <property type="component" value="Unassembled WGS sequence"/>
</dbReference>
<name>A0ABP8TFW5_9ACTN</name>
<protein>
    <submittedName>
        <fullName evidence="1">SgcJ/EcaC family oxidoreductase</fullName>
    </submittedName>
</protein>
<accession>A0ABP8TFW5</accession>
<keyword evidence="2" id="KW-1185">Reference proteome</keyword>
<dbReference type="RefSeq" id="WP_345351432.1">
    <property type="nucleotide sequence ID" value="NZ_BAABHJ010000005.1"/>
</dbReference>